<dbReference type="Gene3D" id="1.10.260.40">
    <property type="entry name" value="lambda repressor-like DNA-binding domains"/>
    <property type="match status" value="1"/>
</dbReference>
<comment type="caution">
    <text evidence="2">The sequence shown here is derived from an EMBL/GenBank/DDBJ whole genome shotgun (WGS) entry which is preliminary data.</text>
</comment>
<evidence type="ECO:0000313" key="2">
    <source>
        <dbReference type="EMBL" id="MEU9576228.1"/>
    </source>
</evidence>
<dbReference type="RefSeq" id="WP_359268304.1">
    <property type="nucleotide sequence ID" value="NZ_JBEZNA010000004.1"/>
</dbReference>
<dbReference type="EMBL" id="JBEZNA010000004">
    <property type="protein sequence ID" value="MEU9576228.1"/>
    <property type="molecule type" value="Genomic_DNA"/>
</dbReference>
<evidence type="ECO:0000313" key="3">
    <source>
        <dbReference type="Proteomes" id="UP001551584"/>
    </source>
</evidence>
<reference evidence="2 3" key="1">
    <citation type="submission" date="2024-06" db="EMBL/GenBank/DDBJ databases">
        <title>The Natural Products Discovery Center: Release of the First 8490 Sequenced Strains for Exploring Actinobacteria Biosynthetic Diversity.</title>
        <authorList>
            <person name="Kalkreuter E."/>
            <person name="Kautsar S.A."/>
            <person name="Yang D."/>
            <person name="Bader C.D."/>
            <person name="Teijaro C.N."/>
            <person name="Fluegel L."/>
            <person name="Davis C.M."/>
            <person name="Simpson J.R."/>
            <person name="Lauterbach L."/>
            <person name="Steele A.D."/>
            <person name="Gui C."/>
            <person name="Meng S."/>
            <person name="Li G."/>
            <person name="Viehrig K."/>
            <person name="Ye F."/>
            <person name="Su P."/>
            <person name="Kiefer A.F."/>
            <person name="Nichols A."/>
            <person name="Cepeda A.J."/>
            <person name="Yan W."/>
            <person name="Fan B."/>
            <person name="Jiang Y."/>
            <person name="Adhikari A."/>
            <person name="Zheng C.-J."/>
            <person name="Schuster L."/>
            <person name="Cowan T.M."/>
            <person name="Smanski M.J."/>
            <person name="Chevrette M.G."/>
            <person name="De Carvalho L.P.S."/>
            <person name="Shen B."/>
        </authorList>
    </citation>
    <scope>NUCLEOTIDE SEQUENCE [LARGE SCALE GENOMIC DNA]</scope>
    <source>
        <strain evidence="2 3">NPDC048117</strain>
    </source>
</reference>
<accession>A0ABV3EJ92</accession>
<dbReference type="Proteomes" id="UP001551584">
    <property type="component" value="Unassembled WGS sequence"/>
</dbReference>
<gene>
    <name evidence="2" type="ORF">AB0D95_02890</name>
</gene>
<name>A0ABV3EJ92_9ACTN</name>
<organism evidence="2 3">
    <name type="scientific">Streptomyces chilikensis</name>
    <dbReference type="NCBI Taxonomy" id="1194079"/>
    <lineage>
        <taxon>Bacteria</taxon>
        <taxon>Bacillati</taxon>
        <taxon>Actinomycetota</taxon>
        <taxon>Actinomycetes</taxon>
        <taxon>Kitasatosporales</taxon>
        <taxon>Streptomycetaceae</taxon>
        <taxon>Streptomyces</taxon>
    </lineage>
</organism>
<keyword evidence="3" id="KW-1185">Reference proteome</keyword>
<dbReference type="InterPro" id="IPR010982">
    <property type="entry name" value="Lambda_DNA-bd_dom_sf"/>
</dbReference>
<evidence type="ECO:0000256" key="1">
    <source>
        <dbReference type="SAM" id="MobiDB-lite"/>
    </source>
</evidence>
<sequence length="127" mass="14101">MAHDSQALQHLVRDRRADLGLSIRDLADRSIDPQTGEHAKQAWISKLERGEPTEAPKPWVLRGLAAGLRLPEDTVKEAAARQYFELEVTASSDETVRLITARAETLSTEDRARLAEIAEVFARSAGR</sequence>
<feature type="region of interest" description="Disordered" evidence="1">
    <location>
        <begin position="30"/>
        <end position="50"/>
    </location>
</feature>
<proteinExistence type="predicted"/>
<protein>
    <submittedName>
        <fullName evidence="2">Helix-turn-helix domain-containing protein</fullName>
    </submittedName>
</protein>
<dbReference type="Pfam" id="PF13560">
    <property type="entry name" value="HTH_31"/>
    <property type="match status" value="1"/>
</dbReference>